<name>A0A412TLE0_9BACT</name>
<dbReference type="Proteomes" id="UP000284243">
    <property type="component" value="Unassembled WGS sequence"/>
</dbReference>
<protein>
    <submittedName>
        <fullName evidence="2">Uncharacterized protein</fullName>
    </submittedName>
</protein>
<feature type="region of interest" description="Disordered" evidence="1">
    <location>
        <begin position="29"/>
        <end position="52"/>
    </location>
</feature>
<dbReference type="AlphaFoldDB" id="A0A412TLE0"/>
<feature type="compositionally biased region" description="Polar residues" evidence="1">
    <location>
        <begin position="32"/>
        <end position="52"/>
    </location>
</feature>
<evidence type="ECO:0000313" key="3">
    <source>
        <dbReference type="Proteomes" id="UP000284243"/>
    </source>
</evidence>
<evidence type="ECO:0000256" key="1">
    <source>
        <dbReference type="SAM" id="MobiDB-lite"/>
    </source>
</evidence>
<evidence type="ECO:0000313" key="2">
    <source>
        <dbReference type="EMBL" id="RGU54579.1"/>
    </source>
</evidence>
<dbReference type="RefSeq" id="WP_220450710.1">
    <property type="nucleotide sequence ID" value="NZ_QRYC01000028.1"/>
</dbReference>
<dbReference type="EMBL" id="QRYC01000028">
    <property type="protein sequence ID" value="RGU54579.1"/>
    <property type="molecule type" value="Genomic_DNA"/>
</dbReference>
<feature type="non-terminal residue" evidence="2">
    <location>
        <position position="1"/>
    </location>
</feature>
<comment type="caution">
    <text evidence="2">The sequence shown here is derived from an EMBL/GenBank/DDBJ whole genome shotgun (WGS) entry which is preliminary data.</text>
</comment>
<reference evidence="2 3" key="1">
    <citation type="submission" date="2018-08" db="EMBL/GenBank/DDBJ databases">
        <title>A genome reference for cultivated species of the human gut microbiota.</title>
        <authorList>
            <person name="Zou Y."/>
            <person name="Xue W."/>
            <person name="Luo G."/>
        </authorList>
    </citation>
    <scope>NUCLEOTIDE SEQUENCE [LARGE SCALE GENOMIC DNA]</scope>
    <source>
        <strain evidence="2 3">AF16-14</strain>
    </source>
</reference>
<proteinExistence type="predicted"/>
<accession>A0A412TLE0</accession>
<gene>
    <name evidence="2" type="ORF">DWW57_15415</name>
</gene>
<organism evidence="2 3">
    <name type="scientific">Odoribacter splanchnicus</name>
    <dbReference type="NCBI Taxonomy" id="28118"/>
    <lineage>
        <taxon>Bacteria</taxon>
        <taxon>Pseudomonadati</taxon>
        <taxon>Bacteroidota</taxon>
        <taxon>Bacteroidia</taxon>
        <taxon>Bacteroidales</taxon>
        <taxon>Odoribacteraceae</taxon>
        <taxon>Odoribacter</taxon>
    </lineage>
</organism>
<sequence>GSITKKEGILFRHLLSIYKYVNFFRKEKNPSKGLQKTQKQRSTQGENRVKTGNITVTPPIHTLFTPYPRCMYIGRE</sequence>